<comment type="caution">
    <text evidence="1">The sequence shown here is derived from an EMBL/GenBank/DDBJ whole genome shotgun (WGS) entry which is preliminary data.</text>
</comment>
<reference evidence="2" key="2">
    <citation type="journal article" date="2021" name="Sci. Data">
        <title>Chromosome-scale genome sequencing, assembly and annotation of six genomes from subfamily Leishmaniinae.</title>
        <authorList>
            <person name="Almutairi H."/>
            <person name="Urbaniak M.D."/>
            <person name="Bates M.D."/>
            <person name="Jariyapan N."/>
            <person name="Kwakye-Nuako G."/>
            <person name="Thomaz Soccol V."/>
            <person name="Al-Salem W.S."/>
            <person name="Dillon R.J."/>
            <person name="Bates P.A."/>
            <person name="Gatherer D."/>
        </authorList>
    </citation>
    <scope>NUCLEOTIDE SEQUENCE [LARGE SCALE GENOMIC DNA]</scope>
</reference>
<gene>
    <name evidence="1" type="ORF">LSCM4_03863</name>
</gene>
<dbReference type="RefSeq" id="XP_067061794.1">
    <property type="nucleotide sequence ID" value="XM_067205857.1"/>
</dbReference>
<sequence length="950" mass="100536">MGTVLSGTIGQLTADRHWVPRDIAPLPRLAPLSGACDADQQSALSYASECLRAVQADAWSKGKSIRWHIPEGVSLAGIGSCDAGAVTDVLVRLVSALSPHRLVAFSIEGHNEVTATDVHQWASMLGLNVLTMAPAPLWSSIRVANLSNCSLGDTGVQAFFSTVFPAATTTSAASRKDSGYPVPTPYRVLLPLLESVILDGVGLTDCGAVWVTSYLHDVARCMDSACLHGRCNDASASPDKRYLLRSLSLQRNRLGAFGVVKLLRTCVVNPFATRGASGPIIEAVDCSWNSLASVSGGGALERESDSAARRKLLSALGADMARSAPEGACSAPPQPCIPLLLKGCGADEADVRALCTEGFLCAALERLRETAQSEMRDLPHSPARNLSLPPLCMQLSKIDLSHSPFLGDAGVGQLLSALLCLEATREVSYNGLHQRGSAHHTFCCVEEVLLREVSCTDAVLPDVVRLLTSNIAPVIGVSNQHGGAAHQPLDLGSIFEEEAHRALLSEARLLAGIRAEEARRNTEDVEKDRRMPGMLLPFLRRLDLSENSFSSAALVGAAMAGAALRASCLPSGALGSLAVGHRAEPGRGSLAPLRTGPSAAPDEEGFALGLEDCGLADPVLAQFPLFLELLRAEMPACEEPPFSSAGSSATAAPQLAARPRSGRCTWYLGGNHFTQCAILRLRHFTEILVQRTSVDSQLCSLNAYVERNAILYPATSVEQSGEEDMEDSAAATADSAAVSWLGITVLEDDAPGCGIDEQAALPSEVAFAGRCSAHSNLSRPRVSWNQLLSLPTFADVKEDHDPSHSCIAPHSLQRRPSRATTTPFGACLHRSLFSSAFDVALPKTRGAHAGAHLSRRASGGLQPFLSHTNGTAETSACMSHIDDGHAAFRPSPSSMPESATDFIDAFIAEAEQAFLERRTFMERIGHHIATAELFSCAPPPPLPDSDGGIL</sequence>
<dbReference type="EMBL" id="JAFHLR010000028">
    <property type="protein sequence ID" value="KAG5474688.1"/>
    <property type="molecule type" value="Genomic_DNA"/>
</dbReference>
<name>A0A836HDE1_9TRYP</name>
<evidence type="ECO:0008006" key="3">
    <source>
        <dbReference type="Google" id="ProtNLM"/>
    </source>
</evidence>
<evidence type="ECO:0000313" key="1">
    <source>
        <dbReference type="EMBL" id="KAG5474688.1"/>
    </source>
</evidence>
<proteinExistence type="predicted"/>
<accession>A0A836HDE1</accession>
<dbReference type="GeneID" id="92359791"/>
<dbReference type="Proteomes" id="UP000674143">
    <property type="component" value="Unassembled WGS sequence"/>
</dbReference>
<organism evidence="1 2">
    <name type="scientific">Leishmania orientalis</name>
    <dbReference type="NCBI Taxonomy" id="2249476"/>
    <lineage>
        <taxon>Eukaryota</taxon>
        <taxon>Discoba</taxon>
        <taxon>Euglenozoa</taxon>
        <taxon>Kinetoplastea</taxon>
        <taxon>Metakinetoplastina</taxon>
        <taxon>Trypanosomatida</taxon>
        <taxon>Trypanosomatidae</taxon>
        <taxon>Leishmaniinae</taxon>
        <taxon>Leishmania</taxon>
    </lineage>
</organism>
<reference evidence="2" key="1">
    <citation type="journal article" date="2021" name="Microbiol. Resour. Announc.">
        <title>LGAAP: Leishmaniinae Genome Assembly and Annotation Pipeline.</title>
        <authorList>
            <person name="Almutairi H."/>
            <person name="Urbaniak M.D."/>
            <person name="Bates M.D."/>
            <person name="Jariyapan N."/>
            <person name="Kwakye-Nuako G."/>
            <person name="Thomaz-Soccol V."/>
            <person name="Al-Salem W.S."/>
            <person name="Dillon R.J."/>
            <person name="Bates P.A."/>
            <person name="Gatherer D."/>
        </authorList>
    </citation>
    <scope>NUCLEOTIDE SEQUENCE [LARGE SCALE GENOMIC DNA]</scope>
</reference>
<dbReference type="AlphaFoldDB" id="A0A836HDE1"/>
<dbReference type="SUPFAM" id="SSF52047">
    <property type="entry name" value="RNI-like"/>
    <property type="match status" value="1"/>
</dbReference>
<keyword evidence="2" id="KW-1185">Reference proteome</keyword>
<dbReference type="Gene3D" id="3.80.10.10">
    <property type="entry name" value="Ribonuclease Inhibitor"/>
    <property type="match status" value="1"/>
</dbReference>
<protein>
    <recommendedName>
        <fullName evidence="3">Leucine-rich repeat protein</fullName>
    </recommendedName>
</protein>
<evidence type="ECO:0000313" key="2">
    <source>
        <dbReference type="Proteomes" id="UP000674143"/>
    </source>
</evidence>
<dbReference type="KEGG" id="loi:92359791"/>
<dbReference type="InterPro" id="IPR032675">
    <property type="entry name" value="LRR_dom_sf"/>
</dbReference>